<dbReference type="VEuPathDB" id="CryptoDB:Cvel_16387"/>
<evidence type="ECO:0000313" key="2">
    <source>
        <dbReference type="EMBL" id="CEM11019.1"/>
    </source>
</evidence>
<sequence length="166" mass="19082">MPTPKKSPRSVSPSTRSRKRGRSRQKREPPGPNAAWHTELRDLLDCVQKKEDKMGLRGEIFREQPRGLRHLPPQNVVPGPPFHDAFVAAAYGTLPKTSITRYDFTKASSEEINEAWSNMVSRNGANVREQRIIADHSRALRDMRKFVDDCWAKRAWAAFEEKEKVM</sequence>
<accession>A0A0G4FDQ8</accession>
<dbReference type="EMBL" id="CDMZ01000287">
    <property type="protein sequence ID" value="CEM11019.1"/>
    <property type="molecule type" value="Genomic_DNA"/>
</dbReference>
<feature type="compositionally biased region" description="Basic residues" evidence="1">
    <location>
        <begin position="16"/>
        <end position="25"/>
    </location>
</feature>
<proteinExistence type="predicted"/>
<feature type="region of interest" description="Disordered" evidence="1">
    <location>
        <begin position="1"/>
        <end position="37"/>
    </location>
</feature>
<protein>
    <submittedName>
        <fullName evidence="2">Uncharacterized protein</fullName>
    </submittedName>
</protein>
<organism evidence="2">
    <name type="scientific">Chromera velia CCMP2878</name>
    <dbReference type="NCBI Taxonomy" id="1169474"/>
    <lineage>
        <taxon>Eukaryota</taxon>
        <taxon>Sar</taxon>
        <taxon>Alveolata</taxon>
        <taxon>Colpodellida</taxon>
        <taxon>Chromeraceae</taxon>
        <taxon>Chromera</taxon>
    </lineage>
</organism>
<reference evidence="2" key="1">
    <citation type="submission" date="2014-11" db="EMBL/GenBank/DDBJ databases">
        <authorList>
            <person name="Otto D Thomas"/>
            <person name="Naeem Raeece"/>
        </authorList>
    </citation>
    <scope>NUCLEOTIDE SEQUENCE</scope>
</reference>
<gene>
    <name evidence="2" type="ORF">Cvel_16387</name>
</gene>
<evidence type="ECO:0000256" key="1">
    <source>
        <dbReference type="SAM" id="MobiDB-lite"/>
    </source>
</evidence>
<dbReference type="AlphaFoldDB" id="A0A0G4FDQ8"/>
<name>A0A0G4FDQ8_9ALVE</name>